<evidence type="ECO:0000256" key="4">
    <source>
        <dbReference type="ARBA" id="ARBA00022795"/>
    </source>
</evidence>
<gene>
    <name evidence="6" type="primary">fliS_12</name>
    <name evidence="6" type="ORF">GALL_407040</name>
</gene>
<dbReference type="SUPFAM" id="SSF101116">
    <property type="entry name" value="Flagellar export chaperone FliS"/>
    <property type="match status" value="1"/>
</dbReference>
<keyword evidence="6" id="KW-0969">Cilium</keyword>
<dbReference type="GO" id="GO:0044780">
    <property type="term" value="P:bacterial-type flagellum assembly"/>
    <property type="evidence" value="ECO:0007669"/>
    <property type="project" value="InterPro"/>
</dbReference>
<evidence type="ECO:0000256" key="5">
    <source>
        <dbReference type="ARBA" id="ARBA00023186"/>
    </source>
</evidence>
<dbReference type="GO" id="GO:0005829">
    <property type="term" value="C:cytosol"/>
    <property type="evidence" value="ECO:0007669"/>
    <property type="project" value="UniProtKB-SubCell"/>
</dbReference>
<keyword evidence="6" id="KW-0966">Cell projection</keyword>
<dbReference type="GO" id="GO:0071973">
    <property type="term" value="P:bacterial-type flagellum-dependent cell motility"/>
    <property type="evidence" value="ECO:0007669"/>
    <property type="project" value="TreeGrafter"/>
</dbReference>
<reference evidence="6" key="1">
    <citation type="submission" date="2016-10" db="EMBL/GenBank/DDBJ databases">
        <title>Sequence of Gallionella enrichment culture.</title>
        <authorList>
            <person name="Poehlein A."/>
            <person name="Muehling M."/>
            <person name="Daniel R."/>
        </authorList>
    </citation>
    <scope>NUCLEOTIDE SEQUENCE</scope>
</reference>
<protein>
    <submittedName>
        <fullName evidence="6">Flagellar protein FliS</fullName>
    </submittedName>
</protein>
<accession>A0A1J5Q1J8</accession>
<organism evidence="6">
    <name type="scientific">mine drainage metagenome</name>
    <dbReference type="NCBI Taxonomy" id="410659"/>
    <lineage>
        <taxon>unclassified sequences</taxon>
        <taxon>metagenomes</taxon>
        <taxon>ecological metagenomes</taxon>
    </lineage>
</organism>
<keyword evidence="3" id="KW-0963">Cytoplasm</keyword>
<dbReference type="Gene3D" id="1.20.120.340">
    <property type="entry name" value="Flagellar protein FliS"/>
    <property type="match status" value="1"/>
</dbReference>
<comment type="caution">
    <text evidence="6">The sequence shown here is derived from an EMBL/GenBank/DDBJ whole genome shotgun (WGS) entry which is preliminary data.</text>
</comment>
<dbReference type="PANTHER" id="PTHR34773">
    <property type="entry name" value="FLAGELLAR SECRETION CHAPERONE FLIS"/>
    <property type="match status" value="1"/>
</dbReference>
<comment type="similarity">
    <text evidence="2">Belongs to the FliS family.</text>
</comment>
<name>A0A1J5Q1J8_9ZZZZ</name>
<dbReference type="PIRSF" id="PIRSF039090">
    <property type="entry name" value="Flis"/>
    <property type="match status" value="1"/>
</dbReference>
<proteinExistence type="inferred from homology"/>
<evidence type="ECO:0000256" key="1">
    <source>
        <dbReference type="ARBA" id="ARBA00004514"/>
    </source>
</evidence>
<sequence>MFTSVSSRAAHAYKRASVESSVEMADRHQLVCLLFEALQRAIGSARLFIEAGNVPAKCQQIGSAIRILEDGLIAPLDLENGGQIAANLHALYGYCVTRLVLANARNDVSALVEVASLIEPVANGWKLIEGKGPAYLQPVQ</sequence>
<evidence type="ECO:0000256" key="3">
    <source>
        <dbReference type="ARBA" id="ARBA00022490"/>
    </source>
</evidence>
<keyword evidence="6" id="KW-0282">Flagellum</keyword>
<keyword evidence="5" id="KW-0143">Chaperone</keyword>
<comment type="subcellular location">
    <subcellularLocation>
        <location evidence="1">Cytoplasm</location>
        <location evidence="1">Cytosol</location>
    </subcellularLocation>
</comment>
<dbReference type="EMBL" id="MLJW01001576">
    <property type="protein sequence ID" value="OIQ77601.1"/>
    <property type="molecule type" value="Genomic_DNA"/>
</dbReference>
<evidence type="ECO:0000313" key="6">
    <source>
        <dbReference type="EMBL" id="OIQ77601.1"/>
    </source>
</evidence>
<evidence type="ECO:0000256" key="2">
    <source>
        <dbReference type="ARBA" id="ARBA00008787"/>
    </source>
</evidence>
<dbReference type="NCBIfam" id="TIGR00208">
    <property type="entry name" value="fliS"/>
    <property type="match status" value="1"/>
</dbReference>
<dbReference type="InterPro" id="IPR003713">
    <property type="entry name" value="FliS"/>
</dbReference>
<dbReference type="AlphaFoldDB" id="A0A1J5Q1J8"/>
<dbReference type="CDD" id="cd16098">
    <property type="entry name" value="FliS"/>
    <property type="match status" value="1"/>
</dbReference>
<dbReference type="PANTHER" id="PTHR34773:SF1">
    <property type="entry name" value="FLAGELLAR SECRETION CHAPERONE FLIS"/>
    <property type="match status" value="1"/>
</dbReference>
<dbReference type="Pfam" id="PF02561">
    <property type="entry name" value="FliS"/>
    <property type="match status" value="1"/>
</dbReference>
<keyword evidence="4" id="KW-1005">Bacterial flagellum biogenesis</keyword>
<dbReference type="InterPro" id="IPR036584">
    <property type="entry name" value="FliS_sf"/>
</dbReference>